<accession>A0AC34QTS4</accession>
<name>A0AC34QTS4_9BILA</name>
<dbReference type="WBParaSite" id="JU765_v2.g19270.t1">
    <property type="protein sequence ID" value="JU765_v2.g19270.t1"/>
    <property type="gene ID" value="JU765_v2.g19270"/>
</dbReference>
<organism evidence="1 2">
    <name type="scientific">Panagrolaimus sp. JU765</name>
    <dbReference type="NCBI Taxonomy" id="591449"/>
    <lineage>
        <taxon>Eukaryota</taxon>
        <taxon>Metazoa</taxon>
        <taxon>Ecdysozoa</taxon>
        <taxon>Nematoda</taxon>
        <taxon>Chromadorea</taxon>
        <taxon>Rhabditida</taxon>
        <taxon>Tylenchina</taxon>
        <taxon>Panagrolaimomorpha</taxon>
        <taxon>Panagrolaimoidea</taxon>
        <taxon>Panagrolaimidae</taxon>
        <taxon>Panagrolaimus</taxon>
    </lineage>
</organism>
<sequence>MLNDIPQGVRAPIKMDYEYRIKAYRFVAYSSVAFSIVAVLSCCITLPMVHNYVHQVGRHMDQQLAFCDGSAKDIWNEVSSLKMIPMAHNRTARQAGDRCSACCTGGQPGPAGPPGNDGRPGKAGAPGAPGNPGKPATAPCQQQQPPPCKPCPAGPPGPPGPAGAPGDAGPNGQPGAPGPVAAPGEPGPKGPPGPPGAPGQPGAPGNDGAPAQSEGIQPGPPGPAGQAGPPGPPGPAGQPGNDGAPGQPGPKGPPGPDGQPGNDGNPGAPGQPGQAGSAGEKGICPKYCAIDGGCQLQRHIPLNANTSVKSFGAFYCNVHCHCCHMWSKKCLDCIQILIVGTLNASGLVSNKTDQSIFSSIFLNSMKSFLGIQIDNNQTIQNTNKKQVCKNGVSC</sequence>
<reference evidence="2" key="1">
    <citation type="submission" date="2022-11" db="UniProtKB">
        <authorList>
            <consortium name="WormBaseParasite"/>
        </authorList>
    </citation>
    <scope>IDENTIFICATION</scope>
</reference>
<evidence type="ECO:0000313" key="2">
    <source>
        <dbReference type="WBParaSite" id="JU765_v2.g19270.t1"/>
    </source>
</evidence>
<evidence type="ECO:0000313" key="1">
    <source>
        <dbReference type="Proteomes" id="UP000887576"/>
    </source>
</evidence>
<proteinExistence type="predicted"/>
<protein>
    <submittedName>
        <fullName evidence="2">Nematode cuticle collagen N-terminal domain-containing protein</fullName>
    </submittedName>
</protein>
<dbReference type="Proteomes" id="UP000887576">
    <property type="component" value="Unplaced"/>
</dbReference>